<dbReference type="Pfam" id="PF00258">
    <property type="entry name" value="Flavodoxin_1"/>
    <property type="match status" value="1"/>
</dbReference>
<dbReference type="AlphaFoldDB" id="A0AAD4JMH7"/>
<accession>A0AAD4JMH7</accession>
<organism evidence="3 4">
    <name type="scientific">Perilla frutescens var. hirtella</name>
    <name type="common">Perilla citriodora</name>
    <name type="synonym">Perilla setoyensis</name>
    <dbReference type="NCBI Taxonomy" id="608512"/>
    <lineage>
        <taxon>Eukaryota</taxon>
        <taxon>Viridiplantae</taxon>
        <taxon>Streptophyta</taxon>
        <taxon>Embryophyta</taxon>
        <taxon>Tracheophyta</taxon>
        <taxon>Spermatophyta</taxon>
        <taxon>Magnoliopsida</taxon>
        <taxon>eudicotyledons</taxon>
        <taxon>Gunneridae</taxon>
        <taxon>Pentapetalae</taxon>
        <taxon>asterids</taxon>
        <taxon>lamiids</taxon>
        <taxon>Lamiales</taxon>
        <taxon>Lamiaceae</taxon>
        <taxon>Nepetoideae</taxon>
        <taxon>Elsholtzieae</taxon>
        <taxon>Perilla</taxon>
    </lineage>
</organism>
<feature type="domain" description="Flavodoxin-like" evidence="2">
    <location>
        <begin position="1"/>
        <end position="59"/>
    </location>
</feature>
<dbReference type="PRINTS" id="PR00369">
    <property type="entry name" value="FLAVODOXIN"/>
</dbReference>
<evidence type="ECO:0000313" key="3">
    <source>
        <dbReference type="EMBL" id="KAH6835743.1"/>
    </source>
</evidence>
<proteinExistence type="predicted"/>
<gene>
    <name evidence="3" type="ORF">C2S53_002932</name>
</gene>
<dbReference type="GO" id="GO:0010181">
    <property type="term" value="F:FMN binding"/>
    <property type="evidence" value="ECO:0007669"/>
    <property type="project" value="InterPro"/>
</dbReference>
<comment type="caution">
    <text evidence="3">The sequence shown here is derived from an EMBL/GenBank/DDBJ whole genome shotgun (WGS) entry which is preliminary data.</text>
</comment>
<dbReference type="GO" id="GO:0050660">
    <property type="term" value="F:flavin adenine dinucleotide binding"/>
    <property type="evidence" value="ECO:0007669"/>
    <property type="project" value="TreeGrafter"/>
</dbReference>
<dbReference type="InterPro" id="IPR008254">
    <property type="entry name" value="Flavodoxin/NO_synth"/>
</dbReference>
<dbReference type="PANTHER" id="PTHR19384">
    <property type="entry name" value="NITRIC OXIDE SYNTHASE-RELATED"/>
    <property type="match status" value="1"/>
</dbReference>
<dbReference type="SUPFAM" id="SSF52218">
    <property type="entry name" value="Flavoproteins"/>
    <property type="match status" value="1"/>
</dbReference>
<keyword evidence="4" id="KW-1185">Reference proteome</keyword>
<dbReference type="PROSITE" id="PS50902">
    <property type="entry name" value="FLAVODOXIN_LIKE"/>
    <property type="match status" value="1"/>
</dbReference>
<dbReference type="PANTHER" id="PTHR19384:SF17">
    <property type="entry name" value="NADPH--CYTOCHROME P450 REDUCTASE"/>
    <property type="match status" value="1"/>
</dbReference>
<dbReference type="GO" id="GO:0005829">
    <property type="term" value="C:cytosol"/>
    <property type="evidence" value="ECO:0007669"/>
    <property type="project" value="TreeGrafter"/>
</dbReference>
<sequence length="59" mass="6795">MFKNLHYGVFGLGNRQYEHFNKIAIVVDDLLAEQVAKRLVSVGLGDDDQCIEDDFSTWY</sequence>
<name>A0AAD4JMH7_PERFH</name>
<evidence type="ECO:0000256" key="1">
    <source>
        <dbReference type="ARBA" id="ARBA00022630"/>
    </source>
</evidence>
<keyword evidence="1" id="KW-0285">Flavoprotein</keyword>
<dbReference type="InterPro" id="IPR001094">
    <property type="entry name" value="Flavdoxin-like"/>
</dbReference>
<dbReference type="GO" id="GO:0003958">
    <property type="term" value="F:NADPH-hemoprotein reductase activity"/>
    <property type="evidence" value="ECO:0007669"/>
    <property type="project" value="TreeGrafter"/>
</dbReference>
<evidence type="ECO:0000313" key="4">
    <source>
        <dbReference type="Proteomes" id="UP001190926"/>
    </source>
</evidence>
<dbReference type="Proteomes" id="UP001190926">
    <property type="component" value="Unassembled WGS sequence"/>
</dbReference>
<protein>
    <submittedName>
        <fullName evidence="3">P450 reductase 2</fullName>
    </submittedName>
</protein>
<dbReference type="InterPro" id="IPR029039">
    <property type="entry name" value="Flavoprotein-like_sf"/>
</dbReference>
<dbReference type="Gene3D" id="3.40.50.360">
    <property type="match status" value="1"/>
</dbReference>
<reference evidence="3 4" key="1">
    <citation type="journal article" date="2021" name="Nat. Commun.">
        <title>Incipient diploidization of the medicinal plant Perilla within 10,000 years.</title>
        <authorList>
            <person name="Zhang Y."/>
            <person name="Shen Q."/>
            <person name="Leng L."/>
            <person name="Zhang D."/>
            <person name="Chen S."/>
            <person name="Shi Y."/>
            <person name="Ning Z."/>
            <person name="Chen S."/>
        </authorList>
    </citation>
    <scope>NUCLEOTIDE SEQUENCE [LARGE SCALE GENOMIC DNA]</scope>
    <source>
        <strain evidence="4">cv. PC099</strain>
    </source>
</reference>
<dbReference type="EMBL" id="SDAM02000032">
    <property type="protein sequence ID" value="KAH6835743.1"/>
    <property type="molecule type" value="Genomic_DNA"/>
</dbReference>
<evidence type="ECO:0000259" key="2">
    <source>
        <dbReference type="PROSITE" id="PS50902"/>
    </source>
</evidence>